<sequence length="76" mass="8213">MKLLISPLAGEMSGRAEGSVKDRQPLRFAAPHQRESLVTILLDRLEGQHPPLSYRTSLPQGGRLAVTSAFASLQCG</sequence>
<name>A0A3P3FVR4_9HYPH</name>
<dbReference type="EMBL" id="RQXT01000011">
    <property type="protein sequence ID" value="RRI02705.1"/>
    <property type="molecule type" value="Genomic_DNA"/>
</dbReference>
<evidence type="ECO:0000313" key="2">
    <source>
        <dbReference type="EMBL" id="RRI02705.1"/>
    </source>
</evidence>
<comment type="caution">
    <text evidence="2">The sequence shown here is derived from an EMBL/GenBank/DDBJ whole genome shotgun (WGS) entry which is preliminary data.</text>
</comment>
<reference evidence="2 3" key="1">
    <citation type="submission" date="2018-11" db="EMBL/GenBank/DDBJ databases">
        <title>the genome of Mesorhizobium tamadayense DSM 28320.</title>
        <authorList>
            <person name="Gao J."/>
        </authorList>
    </citation>
    <scope>NUCLEOTIDE SEQUENCE [LARGE SCALE GENOMIC DNA]</scope>
    <source>
        <strain evidence="2 3">DSM 28320</strain>
    </source>
</reference>
<proteinExistence type="predicted"/>
<dbReference type="OrthoDB" id="8100680at2"/>
<organism evidence="2 3">
    <name type="scientific">Mesorhizobium tamadayense</name>
    <dbReference type="NCBI Taxonomy" id="425306"/>
    <lineage>
        <taxon>Bacteria</taxon>
        <taxon>Pseudomonadati</taxon>
        <taxon>Pseudomonadota</taxon>
        <taxon>Alphaproteobacteria</taxon>
        <taxon>Hyphomicrobiales</taxon>
        <taxon>Phyllobacteriaceae</taxon>
        <taxon>Mesorhizobium</taxon>
    </lineage>
</organism>
<accession>A0A3P3FVR4</accession>
<dbReference type="AlphaFoldDB" id="A0A3P3FVR4"/>
<evidence type="ECO:0000256" key="1">
    <source>
        <dbReference type="SAM" id="MobiDB-lite"/>
    </source>
</evidence>
<keyword evidence="3" id="KW-1185">Reference proteome</keyword>
<evidence type="ECO:0000313" key="3">
    <source>
        <dbReference type="Proteomes" id="UP000273786"/>
    </source>
</evidence>
<protein>
    <submittedName>
        <fullName evidence="2">Uncharacterized protein</fullName>
    </submittedName>
</protein>
<gene>
    <name evidence="2" type="ORF">EH240_12010</name>
</gene>
<dbReference type="Proteomes" id="UP000273786">
    <property type="component" value="Unassembled WGS sequence"/>
</dbReference>
<feature type="region of interest" description="Disordered" evidence="1">
    <location>
        <begin position="1"/>
        <end position="22"/>
    </location>
</feature>